<dbReference type="EMBL" id="CP020557">
    <property type="protein sequence ID" value="ARF69918.1"/>
    <property type="molecule type" value="Genomic_DNA"/>
</dbReference>
<proteinExistence type="predicted"/>
<dbReference type="Proteomes" id="UP000192727">
    <property type="component" value="Chromosome"/>
</dbReference>
<dbReference type="RefSeq" id="WP_024094283.1">
    <property type="nucleotide sequence ID" value="NZ_CP019794.1"/>
</dbReference>
<dbReference type="AlphaFoldDB" id="A0A1V0UXW4"/>
<gene>
    <name evidence="1" type="ORF">B7C51_21830</name>
</gene>
<sequence>MTDPNVEKSSQSKMERFLVWFLIPFVFTTVLLGVLIAIFNHDVMNSVQKTLSDVPILNKLIPEPKGGGSAAEIKEKAAQNDLKNKEEQIGELSGKLNEFQKKYDELKENFDKKDVELKELSTENAELKEQLEAKNNAKYNEQLKKLVSLYSNMSPGKAAPILESLTPKETILILSMMGTDSRQKILEKMDPKEAADFSIALKDQVPAADRQIAALQERVKELQNKQTAEVSNSQKISSEELASTFSGMDGKSAAAILIDMNKKDANKVIALLTSMDTGSRGRILAEIAKVDSALATTIALRLG</sequence>
<dbReference type="SUPFAM" id="SSF158791">
    <property type="entry name" value="MgtE N-terminal domain-like"/>
    <property type="match status" value="1"/>
</dbReference>
<accession>A0A1V0UXW4</accession>
<reference evidence="1 2" key="1">
    <citation type="submission" date="2017-03" db="EMBL/GenBank/DDBJ databases">
        <title>Paenibacillus larvae genome sequencing.</title>
        <authorList>
            <person name="Dingman D.W."/>
        </authorList>
    </citation>
    <scope>NUCLEOTIDE SEQUENCE [LARGE SCALE GENOMIC DNA]</scope>
    <source>
        <strain evidence="1 2">SAG 10367</strain>
    </source>
</reference>
<dbReference type="GeneID" id="64219399"/>
<evidence type="ECO:0000313" key="1">
    <source>
        <dbReference type="EMBL" id="ARF69918.1"/>
    </source>
</evidence>
<dbReference type="Gene3D" id="1.10.220.30">
    <property type="match status" value="1"/>
</dbReference>
<evidence type="ECO:0000313" key="2">
    <source>
        <dbReference type="Proteomes" id="UP000192727"/>
    </source>
</evidence>
<organism evidence="1 2">
    <name type="scientific">Paenibacillus larvae subsp. pulvifaciens</name>
    <dbReference type="NCBI Taxonomy" id="1477"/>
    <lineage>
        <taxon>Bacteria</taxon>
        <taxon>Bacillati</taxon>
        <taxon>Bacillota</taxon>
        <taxon>Bacilli</taxon>
        <taxon>Bacillales</taxon>
        <taxon>Paenibacillaceae</taxon>
        <taxon>Paenibacillus</taxon>
    </lineage>
</organism>
<name>A0A1V0UXW4_9BACL</name>
<protein>
    <submittedName>
        <fullName evidence="1">Uncharacterized protein</fullName>
    </submittedName>
</protein>